<dbReference type="EMBL" id="MFGW01000197">
    <property type="protein sequence ID" value="OGF61374.1"/>
    <property type="molecule type" value="Genomic_DNA"/>
</dbReference>
<reference evidence="1 2" key="1">
    <citation type="journal article" date="2016" name="Nat. Commun.">
        <title>Thousands of microbial genomes shed light on interconnected biogeochemical processes in an aquifer system.</title>
        <authorList>
            <person name="Anantharaman K."/>
            <person name="Brown C.T."/>
            <person name="Hug L.A."/>
            <person name="Sharon I."/>
            <person name="Castelle C.J."/>
            <person name="Probst A.J."/>
            <person name="Thomas B.C."/>
            <person name="Singh A."/>
            <person name="Wilkins M.J."/>
            <person name="Karaoz U."/>
            <person name="Brodie E.L."/>
            <person name="Williams K.H."/>
            <person name="Hubbard S.S."/>
            <person name="Banfield J.F."/>
        </authorList>
    </citation>
    <scope>NUCLEOTIDE SEQUENCE [LARGE SCALE GENOMIC DNA]</scope>
</reference>
<organism evidence="1 2">
    <name type="scientific">Candidatus Fischerbacteria bacterium RBG_13_37_8</name>
    <dbReference type="NCBI Taxonomy" id="1817863"/>
    <lineage>
        <taxon>Bacteria</taxon>
        <taxon>Candidatus Fischeribacteriota</taxon>
    </lineage>
</organism>
<evidence type="ECO:0000313" key="1">
    <source>
        <dbReference type="EMBL" id="OGF61374.1"/>
    </source>
</evidence>
<accession>A0A1F5VD69</accession>
<comment type="caution">
    <text evidence="1">The sequence shown here is derived from an EMBL/GenBank/DDBJ whole genome shotgun (WGS) entry which is preliminary data.</text>
</comment>
<name>A0A1F5VD69_9BACT</name>
<dbReference type="Proteomes" id="UP000178943">
    <property type="component" value="Unassembled WGS sequence"/>
</dbReference>
<dbReference type="AlphaFoldDB" id="A0A1F5VD69"/>
<evidence type="ECO:0000313" key="2">
    <source>
        <dbReference type="Proteomes" id="UP000178943"/>
    </source>
</evidence>
<protein>
    <submittedName>
        <fullName evidence="1">Uncharacterized protein</fullName>
    </submittedName>
</protein>
<gene>
    <name evidence="1" type="ORF">A2Y62_05735</name>
</gene>
<sequence length="151" mass="17753">MVSTYNYKCKKCDFSMNPGWGGYLYYEDENGERIPFSDTGDPDKIRDLLPDIPQMELIEERIGYNSYCVCLDCLKQFELDIGNEEDNFDSERYFYGLVKKKDERKCPHCKSHNVKTSLELVGKKCPKCKEGTFREKWTKIEEADRCSQIHT</sequence>
<proteinExistence type="predicted"/>